<dbReference type="RefSeq" id="WP_148815350.1">
    <property type="nucleotide sequence ID" value="NZ_CP043046.1"/>
</dbReference>
<sequence>MSIQLQPEQSLALDAIIAFMNNPDQDAFILRGSAGTGKTTLIAQLVSAIAEMNLSCSLMAPTGRAARILSNKITQMIGSRAEQESKTAAVLACPDSGVPLASTIHATIYTRTDVELNEEAESANDPGVRIVFGLKKDEPLGGLFIIDESSMVGDKEAHGDFMQFGSGRLLKDLVTYARIRRQGRATDNLPKLLFVGDPAQLPPVGENSSPALSEAYLRSEFSLRVGTFDLLTVMRQARGSSILDRATALRDAIRTERFNTFSLKPDGQEIVKVETAVAVERVVQSIRAKDTTVVVVQSNATALDYNRNVRQQLWGDASLPMQSGDTLLINRNSPLHMLSNGDLVKVMQVAPQAMQVSVPLKGGHHVELRFRDVSLAFRAGDGSIVQTQCFLLENLLDSPHRELTALELRALLVDFRRRNPELRAKTPEFNQAIRTDPFFNALQVKFGYAMTCHKAQGGEWNTVIVDFPAGAGVRHAGFFRWAYTAITRASRTLMVVSPPDFTALSGLWAESTNPAVGAPTADIAAVDPFISDPDWHRFSFSAATAPLMHMHQQLRAAWEAQGIHAEQLQHLQYCERYTVTRQGKRASLQYYYDKKHKLSRAASVPRAGFDETLADDALAVLHALAGKPSSSVTAVFLQEFLDLLDASLAGSSIRRTDYKAMPYRLRVSFADGHRQGDIDFTYDGTETWTNAVEVGTPGSSMGLYEAIQRSMLMHQALQ</sequence>
<keyword evidence="6" id="KW-1185">Reference proteome</keyword>
<reference evidence="5 6" key="1">
    <citation type="submission" date="2019-08" db="EMBL/GenBank/DDBJ databases">
        <title>Amphibian skin-associated Pigmentiphaga: genome sequence and occurrence across geography and hosts.</title>
        <authorList>
            <person name="Bletz M.C."/>
            <person name="Bunk B."/>
            <person name="Sproeer C."/>
            <person name="Biwer P."/>
            <person name="Reiter S."/>
            <person name="Rabemananjara F.C.E."/>
            <person name="Schulz S."/>
            <person name="Overmann J."/>
            <person name="Vences M."/>
        </authorList>
    </citation>
    <scope>NUCLEOTIDE SEQUENCE [LARGE SCALE GENOMIC DNA]</scope>
    <source>
        <strain evidence="5 6">Mada1488</strain>
    </source>
</reference>
<dbReference type="KEGG" id="pacr:FXN63_12705"/>
<dbReference type="InterPro" id="IPR027417">
    <property type="entry name" value="P-loop_NTPase"/>
</dbReference>
<accession>A0A5C0AXY6</accession>
<dbReference type="Pfam" id="PF13245">
    <property type="entry name" value="AAA_19"/>
    <property type="match status" value="1"/>
</dbReference>
<evidence type="ECO:0000259" key="4">
    <source>
        <dbReference type="Pfam" id="PF22721"/>
    </source>
</evidence>
<dbReference type="SUPFAM" id="SSF52540">
    <property type="entry name" value="P-loop containing nucleoside triphosphate hydrolases"/>
    <property type="match status" value="2"/>
</dbReference>
<dbReference type="PANTHER" id="PTHR43788">
    <property type="entry name" value="DNA2/NAM7 HELICASE FAMILY MEMBER"/>
    <property type="match status" value="1"/>
</dbReference>
<proteinExistence type="predicted"/>
<dbReference type="GO" id="GO:0005524">
    <property type="term" value="F:ATP binding"/>
    <property type="evidence" value="ECO:0007669"/>
    <property type="project" value="UniProtKB-KW"/>
</dbReference>
<dbReference type="Gene3D" id="3.40.50.300">
    <property type="entry name" value="P-loop containing nucleotide triphosphate hydrolases"/>
    <property type="match status" value="2"/>
</dbReference>
<dbReference type="AlphaFoldDB" id="A0A5C0AXY6"/>
<dbReference type="OrthoDB" id="9803432at2"/>
<gene>
    <name evidence="5" type="ORF">FXN63_12705</name>
</gene>
<feature type="domain" description="TATA-binding-like protein" evidence="4">
    <location>
        <begin position="636"/>
        <end position="709"/>
    </location>
</feature>
<evidence type="ECO:0000313" key="5">
    <source>
        <dbReference type="EMBL" id="QEI06596.1"/>
    </source>
</evidence>
<name>A0A5C0AXY6_9BURK</name>
<dbReference type="PANTHER" id="PTHR43788:SF6">
    <property type="entry name" value="DNA HELICASE B"/>
    <property type="match status" value="1"/>
</dbReference>
<protein>
    <submittedName>
        <fullName evidence="5">AAA family ATPase</fullName>
    </submittedName>
</protein>
<organism evidence="5 6">
    <name type="scientific">Pigmentiphaga aceris</name>
    <dbReference type="NCBI Taxonomy" id="1940612"/>
    <lineage>
        <taxon>Bacteria</taxon>
        <taxon>Pseudomonadati</taxon>
        <taxon>Pseudomonadota</taxon>
        <taxon>Betaproteobacteria</taxon>
        <taxon>Burkholderiales</taxon>
        <taxon>Alcaligenaceae</taxon>
        <taxon>Pigmentiphaga</taxon>
    </lineage>
</organism>
<evidence type="ECO:0000256" key="2">
    <source>
        <dbReference type="ARBA" id="ARBA00022840"/>
    </source>
</evidence>
<keyword evidence="2" id="KW-0067">ATP-binding</keyword>
<dbReference type="InterPro" id="IPR027785">
    <property type="entry name" value="UvrD-like_helicase_C"/>
</dbReference>
<dbReference type="Proteomes" id="UP000325161">
    <property type="component" value="Chromosome"/>
</dbReference>
<dbReference type="InterPro" id="IPR050534">
    <property type="entry name" value="Coronavir_polyprotein_1ab"/>
</dbReference>
<feature type="domain" description="UvrD-like helicase C-terminal" evidence="3">
    <location>
        <begin position="447"/>
        <end position="496"/>
    </location>
</feature>
<evidence type="ECO:0000259" key="3">
    <source>
        <dbReference type="Pfam" id="PF13538"/>
    </source>
</evidence>
<dbReference type="CDD" id="cd18809">
    <property type="entry name" value="SF1_C_RecD"/>
    <property type="match status" value="1"/>
</dbReference>
<dbReference type="Pfam" id="PF13538">
    <property type="entry name" value="UvrD_C_2"/>
    <property type="match status" value="1"/>
</dbReference>
<dbReference type="InterPro" id="IPR054572">
    <property type="entry name" value="TBP-TOTE"/>
</dbReference>
<feature type="domain" description="TATA-binding-like protein" evidence="4">
    <location>
        <begin position="547"/>
        <end position="620"/>
    </location>
</feature>
<dbReference type="Pfam" id="PF22721">
    <property type="entry name" value="TBP-TOTE"/>
    <property type="match status" value="2"/>
</dbReference>
<evidence type="ECO:0000256" key="1">
    <source>
        <dbReference type="ARBA" id="ARBA00022741"/>
    </source>
</evidence>
<keyword evidence="1" id="KW-0547">Nucleotide-binding</keyword>
<dbReference type="EMBL" id="CP043046">
    <property type="protein sequence ID" value="QEI06596.1"/>
    <property type="molecule type" value="Genomic_DNA"/>
</dbReference>
<dbReference type="GO" id="GO:0003678">
    <property type="term" value="F:DNA helicase activity"/>
    <property type="evidence" value="ECO:0007669"/>
    <property type="project" value="UniProtKB-ARBA"/>
</dbReference>
<evidence type="ECO:0000313" key="6">
    <source>
        <dbReference type="Proteomes" id="UP000325161"/>
    </source>
</evidence>